<feature type="domain" description="Major facilitator superfamily (MFS) profile" evidence="8">
    <location>
        <begin position="24"/>
        <end position="462"/>
    </location>
</feature>
<reference evidence="9 10" key="1">
    <citation type="journal article" date="2018" name="Sci. Rep.">
        <title>Extensive genomic diversity among Mycobacterium marinum strains revealed by whole genome sequencing.</title>
        <authorList>
            <person name="Das S."/>
            <person name="Pettersson B.M."/>
            <person name="Behra P.R."/>
            <person name="Mallick A."/>
            <person name="Cheramie M."/>
            <person name="Ramesh M."/>
            <person name="Shirreff L."/>
            <person name="DuCote T."/>
            <person name="Dasgupta S."/>
            <person name="Ennis D.G."/>
            <person name="Kirsebom L.A."/>
        </authorList>
    </citation>
    <scope>NUCLEOTIDE SEQUENCE [LARGE SCALE GENOMIC DNA]</scope>
    <source>
        <strain evidence="9 10">Davis1</strain>
    </source>
</reference>
<evidence type="ECO:0000313" key="9">
    <source>
        <dbReference type="EMBL" id="RFZ32932.1"/>
    </source>
</evidence>
<keyword evidence="5 7" id="KW-0472">Membrane</keyword>
<evidence type="ECO:0000256" key="4">
    <source>
        <dbReference type="ARBA" id="ARBA00022989"/>
    </source>
</evidence>
<dbReference type="Proteomes" id="UP000257451">
    <property type="component" value="Unassembled WGS sequence"/>
</dbReference>
<feature type="transmembrane region" description="Helical" evidence="7">
    <location>
        <begin position="119"/>
        <end position="141"/>
    </location>
</feature>
<dbReference type="RefSeq" id="WP_117433416.1">
    <property type="nucleotide sequence ID" value="NZ_PEDF01000203.1"/>
</dbReference>
<comment type="subcellular location">
    <subcellularLocation>
        <location evidence="1">Cell membrane</location>
        <topology evidence="1">Multi-pass membrane protein</topology>
    </subcellularLocation>
</comment>
<feature type="transmembrane region" description="Helical" evidence="7">
    <location>
        <begin position="398"/>
        <end position="420"/>
    </location>
</feature>
<keyword evidence="3 7" id="KW-0812">Transmembrane</keyword>
<feature type="transmembrane region" description="Helical" evidence="7">
    <location>
        <begin position="60"/>
        <end position="78"/>
    </location>
</feature>
<comment type="caution">
    <text evidence="9">The sequence shown here is derived from an EMBL/GenBank/DDBJ whole genome shotgun (WGS) entry which is preliminary data.</text>
</comment>
<evidence type="ECO:0000313" key="10">
    <source>
        <dbReference type="Proteomes" id="UP000257451"/>
    </source>
</evidence>
<feature type="transmembrane region" description="Helical" evidence="7">
    <location>
        <begin position="24"/>
        <end position="48"/>
    </location>
</feature>
<dbReference type="InterPro" id="IPR020846">
    <property type="entry name" value="MFS_dom"/>
</dbReference>
<dbReference type="Gene3D" id="1.20.1250.20">
    <property type="entry name" value="MFS general substrate transporter like domains"/>
    <property type="match status" value="1"/>
</dbReference>
<dbReference type="PANTHER" id="PTHR43124">
    <property type="entry name" value="PURINE EFFLUX PUMP PBUE"/>
    <property type="match status" value="1"/>
</dbReference>
<feature type="transmembrane region" description="Helical" evidence="7">
    <location>
        <begin position="90"/>
        <end position="113"/>
    </location>
</feature>
<evidence type="ECO:0000256" key="7">
    <source>
        <dbReference type="SAM" id="Phobius"/>
    </source>
</evidence>
<dbReference type="InterPro" id="IPR011701">
    <property type="entry name" value="MFS"/>
</dbReference>
<feature type="transmembrane region" description="Helical" evidence="7">
    <location>
        <begin position="263"/>
        <end position="287"/>
    </location>
</feature>
<dbReference type="SUPFAM" id="SSF103473">
    <property type="entry name" value="MFS general substrate transporter"/>
    <property type="match status" value="1"/>
</dbReference>
<evidence type="ECO:0000256" key="6">
    <source>
        <dbReference type="SAM" id="MobiDB-lite"/>
    </source>
</evidence>
<dbReference type="Pfam" id="PF07690">
    <property type="entry name" value="MFS_1"/>
    <property type="match status" value="1"/>
</dbReference>
<keyword evidence="2" id="KW-1003">Cell membrane</keyword>
<proteinExistence type="predicted"/>
<accession>A0A3E2MNQ4</accession>
<organism evidence="9 10">
    <name type="scientific">Mycobacterium marinum</name>
    <dbReference type="NCBI Taxonomy" id="1781"/>
    <lineage>
        <taxon>Bacteria</taxon>
        <taxon>Bacillati</taxon>
        <taxon>Actinomycetota</taxon>
        <taxon>Actinomycetes</taxon>
        <taxon>Mycobacteriales</taxon>
        <taxon>Mycobacteriaceae</taxon>
        <taxon>Mycobacterium</taxon>
        <taxon>Mycobacterium ulcerans group</taxon>
    </lineage>
</organism>
<dbReference type="PROSITE" id="PS50850">
    <property type="entry name" value="MFS"/>
    <property type="match status" value="1"/>
</dbReference>
<gene>
    <name evidence="9" type="primary">gudP</name>
    <name evidence="9" type="ORF">DAVIS_05202</name>
</gene>
<evidence type="ECO:0000256" key="3">
    <source>
        <dbReference type="ARBA" id="ARBA00022692"/>
    </source>
</evidence>
<dbReference type="AlphaFoldDB" id="A0A3E2MNQ4"/>
<feature type="transmembrane region" description="Helical" evidence="7">
    <location>
        <begin position="329"/>
        <end position="350"/>
    </location>
</feature>
<feature type="transmembrane region" description="Helical" evidence="7">
    <location>
        <begin position="293"/>
        <end position="317"/>
    </location>
</feature>
<sequence>MTTNGRAIRGGLADAVGGPARMRVIVLLALVVGLEGASNGTIGALAVALKQAFGITNLQVGLLVTASTAIGIVVMLVSGTLADRVNRTRVLWITVLIWSVAMALGGISAGYGWLLASRVALGVVVAVGGPVVASLMGDFFAQHERGRIYGFVLAGEGICTALGVLVSGWLAAITWRLSFLWLAVAGLLLTLALARTVPEPARGGDTFGASAGSDRRDCSNDTLAAAVIAQRVSAHPHLILQESPEGRSLRWAVGYVLKIRTNVALIVASAFGYFFYTGLGTFAVALLRSRFRISQTLAISLIAIIGVGALIGTLCAGRLADWLIGRGYLGARLGVAGAAFLVAGGFFVPALLTDNVVIAVVAAFLAAIGLGGVNPPLDAARLDIMHSRLWGRAEAIRTTLRSGFTAAAPLVFALVSMQLAPQRRAPGQVATASTGLTQTFLIMLTALFLAGTLILTVARRSYPRDVATALASEEATERHRRSQRGAKAAVLDLADRPEPLPRLRVAE</sequence>
<feature type="transmembrane region" description="Helical" evidence="7">
    <location>
        <begin position="177"/>
        <end position="194"/>
    </location>
</feature>
<feature type="transmembrane region" description="Helical" evidence="7">
    <location>
        <begin position="356"/>
        <end position="377"/>
    </location>
</feature>
<dbReference type="EMBL" id="PEDF01000203">
    <property type="protein sequence ID" value="RFZ32932.1"/>
    <property type="molecule type" value="Genomic_DNA"/>
</dbReference>
<dbReference type="InterPro" id="IPR036259">
    <property type="entry name" value="MFS_trans_sf"/>
</dbReference>
<dbReference type="GO" id="GO:0022857">
    <property type="term" value="F:transmembrane transporter activity"/>
    <property type="evidence" value="ECO:0007669"/>
    <property type="project" value="InterPro"/>
</dbReference>
<protein>
    <submittedName>
        <fullName evidence="9">Putative glucarate transporter</fullName>
    </submittedName>
</protein>
<evidence type="ECO:0000259" key="8">
    <source>
        <dbReference type="PROSITE" id="PS50850"/>
    </source>
</evidence>
<evidence type="ECO:0000256" key="2">
    <source>
        <dbReference type="ARBA" id="ARBA00022475"/>
    </source>
</evidence>
<feature type="transmembrane region" description="Helical" evidence="7">
    <location>
        <begin position="148"/>
        <end position="171"/>
    </location>
</feature>
<dbReference type="GO" id="GO:0005886">
    <property type="term" value="C:plasma membrane"/>
    <property type="evidence" value="ECO:0007669"/>
    <property type="project" value="UniProtKB-SubCell"/>
</dbReference>
<feature type="region of interest" description="Disordered" evidence="6">
    <location>
        <begin position="473"/>
        <end position="493"/>
    </location>
</feature>
<feature type="transmembrane region" description="Helical" evidence="7">
    <location>
        <begin position="440"/>
        <end position="458"/>
    </location>
</feature>
<name>A0A3E2MNQ4_MYCMR</name>
<evidence type="ECO:0000256" key="5">
    <source>
        <dbReference type="ARBA" id="ARBA00023136"/>
    </source>
</evidence>
<evidence type="ECO:0000256" key="1">
    <source>
        <dbReference type="ARBA" id="ARBA00004651"/>
    </source>
</evidence>
<dbReference type="InterPro" id="IPR050189">
    <property type="entry name" value="MFS_Efflux_Transporters"/>
</dbReference>
<keyword evidence="4 7" id="KW-1133">Transmembrane helix</keyword>
<dbReference type="PANTHER" id="PTHR43124:SF3">
    <property type="entry name" value="CHLORAMPHENICOL EFFLUX PUMP RV0191"/>
    <property type="match status" value="1"/>
</dbReference>